<dbReference type="Proteomes" id="UP000806528">
    <property type="component" value="Unassembled WGS sequence"/>
</dbReference>
<dbReference type="PANTHER" id="PTHR23100:SF0">
    <property type="entry name" value="ARGININE BIOSYNTHESIS BIFUNCTIONAL PROTEIN ARGJ, MITOCHONDRIAL"/>
    <property type="match status" value="1"/>
</dbReference>
<protein>
    <submittedName>
        <fullName evidence="2">Bifunctional ornithine acetyltransferase/N-acetylglutamate synthase</fullName>
    </submittedName>
</protein>
<organism evidence="2 3">
    <name type="scientific">Nocardiopsis coralli</name>
    <dbReference type="NCBI Taxonomy" id="2772213"/>
    <lineage>
        <taxon>Bacteria</taxon>
        <taxon>Bacillati</taxon>
        <taxon>Actinomycetota</taxon>
        <taxon>Actinomycetes</taxon>
        <taxon>Streptosporangiales</taxon>
        <taxon>Nocardiopsidaceae</taxon>
        <taxon>Nocardiopsis</taxon>
    </lineage>
</organism>
<gene>
    <name evidence="2" type="ORF">IDM40_26500</name>
</gene>
<reference evidence="2 3" key="1">
    <citation type="submission" date="2020-09" db="EMBL/GenBank/DDBJ databases">
        <title>Diversity and distribution of actinomycetes associated with coral in the coast of Hainan.</title>
        <authorList>
            <person name="Li F."/>
        </authorList>
    </citation>
    <scope>NUCLEOTIDE SEQUENCE [LARGE SCALE GENOMIC DNA]</scope>
    <source>
        <strain evidence="2 3">HNM0947</strain>
    </source>
</reference>
<comment type="subunit">
    <text evidence="1">Heterotetramer of two alpha and two beta chains.</text>
</comment>
<evidence type="ECO:0000313" key="3">
    <source>
        <dbReference type="Proteomes" id="UP000806528"/>
    </source>
</evidence>
<proteinExistence type="predicted"/>
<accession>A0ABR9PEH4</accession>
<dbReference type="Pfam" id="PF01960">
    <property type="entry name" value="ArgJ"/>
    <property type="match status" value="1"/>
</dbReference>
<dbReference type="InterPro" id="IPR002813">
    <property type="entry name" value="Arg_biosynth_ArgJ"/>
</dbReference>
<comment type="caution">
    <text evidence="2">The sequence shown here is derived from an EMBL/GenBank/DDBJ whole genome shotgun (WGS) entry which is preliminary data.</text>
</comment>
<name>A0ABR9PEH4_9ACTN</name>
<dbReference type="RefSeq" id="WP_193124809.1">
    <property type="nucleotide sequence ID" value="NZ_JADBGI010000037.1"/>
</dbReference>
<evidence type="ECO:0000313" key="2">
    <source>
        <dbReference type="EMBL" id="MBE3002222.1"/>
    </source>
</evidence>
<evidence type="ECO:0000256" key="1">
    <source>
        <dbReference type="ARBA" id="ARBA00011475"/>
    </source>
</evidence>
<dbReference type="EMBL" id="JADBGI010000037">
    <property type="protein sequence ID" value="MBE3002222.1"/>
    <property type="molecule type" value="Genomic_DNA"/>
</dbReference>
<dbReference type="Gene3D" id="3.60.70.12">
    <property type="entry name" value="L-amino peptidase D-ALA esterase/amidase"/>
    <property type="match status" value="1"/>
</dbReference>
<sequence>MSVTAPRGFRAAGVTTGADGARDLALVVNDGPSRAAGAVSTTAEDPAAPVLWSNQVVSGGRVRAVVVDTGAIDPAPGPAGFQAVHALAERTADALSDSAAEIVVCAAGRPGVRPDGDTLRQGVADAVTEAARGGGLPAADALRTTDTVAKFAFQRGEDLTVGGMAKGPDAALSTGLCVLTTDAALTPEQCRTLVGAVAARTLAPLTGPGDTVVLLASGAADTTTDDETVAALLTKVCEDLAAQIAADTPTTEDEQAHT</sequence>
<dbReference type="Gene3D" id="3.30.2330.10">
    <property type="entry name" value="arginine biosynthesis bifunctional protein suprefamily"/>
    <property type="match status" value="1"/>
</dbReference>
<dbReference type="InterPro" id="IPR016117">
    <property type="entry name" value="ArgJ-like_dom_sf"/>
</dbReference>
<dbReference type="SUPFAM" id="SSF56266">
    <property type="entry name" value="DmpA/ArgJ-like"/>
    <property type="match status" value="1"/>
</dbReference>
<dbReference type="PANTHER" id="PTHR23100">
    <property type="entry name" value="ARGININE BIOSYNTHESIS BIFUNCTIONAL PROTEIN ARGJ"/>
    <property type="match status" value="1"/>
</dbReference>
<keyword evidence="3" id="KW-1185">Reference proteome</keyword>